<gene>
    <name evidence="2" type="ORF">GLOTRDRAFT_137524</name>
</gene>
<organism evidence="2 3">
    <name type="scientific">Gloeophyllum trabeum (strain ATCC 11539 / FP-39264 / Madison 617)</name>
    <name type="common">Brown rot fungus</name>
    <dbReference type="NCBI Taxonomy" id="670483"/>
    <lineage>
        <taxon>Eukaryota</taxon>
        <taxon>Fungi</taxon>
        <taxon>Dikarya</taxon>
        <taxon>Basidiomycota</taxon>
        <taxon>Agaricomycotina</taxon>
        <taxon>Agaricomycetes</taxon>
        <taxon>Gloeophyllales</taxon>
        <taxon>Gloeophyllaceae</taxon>
        <taxon>Gloeophyllum</taxon>
    </lineage>
</organism>
<dbReference type="InterPro" id="IPR000719">
    <property type="entry name" value="Prot_kinase_dom"/>
</dbReference>
<dbReference type="Proteomes" id="UP000030669">
    <property type="component" value="Unassembled WGS sequence"/>
</dbReference>
<evidence type="ECO:0000259" key="1">
    <source>
        <dbReference type="PROSITE" id="PS50011"/>
    </source>
</evidence>
<name>S7QB08_GLOTA</name>
<dbReference type="AlphaFoldDB" id="S7QB08"/>
<dbReference type="EMBL" id="KB469299">
    <property type="protein sequence ID" value="EPQ57111.1"/>
    <property type="molecule type" value="Genomic_DNA"/>
</dbReference>
<dbReference type="HOGENOM" id="CLU_044121_2_1_1"/>
<dbReference type="GO" id="GO:0005524">
    <property type="term" value="F:ATP binding"/>
    <property type="evidence" value="ECO:0007669"/>
    <property type="project" value="InterPro"/>
</dbReference>
<dbReference type="KEGG" id="gtr:GLOTRDRAFT_137524"/>
<dbReference type="InterPro" id="IPR011009">
    <property type="entry name" value="Kinase-like_dom_sf"/>
</dbReference>
<protein>
    <recommendedName>
        <fullName evidence="1">Protein kinase domain-containing protein</fullName>
    </recommendedName>
</protein>
<dbReference type="Gene3D" id="1.10.510.10">
    <property type="entry name" value="Transferase(Phosphotransferase) domain 1"/>
    <property type="match status" value="1"/>
</dbReference>
<proteinExistence type="predicted"/>
<dbReference type="RefSeq" id="XP_007864261.1">
    <property type="nucleotide sequence ID" value="XM_007866070.1"/>
</dbReference>
<dbReference type="STRING" id="670483.S7QB08"/>
<reference evidence="2 3" key="1">
    <citation type="journal article" date="2012" name="Science">
        <title>The Paleozoic origin of enzymatic lignin decomposition reconstructed from 31 fungal genomes.</title>
        <authorList>
            <person name="Floudas D."/>
            <person name="Binder M."/>
            <person name="Riley R."/>
            <person name="Barry K."/>
            <person name="Blanchette R.A."/>
            <person name="Henrissat B."/>
            <person name="Martinez A.T."/>
            <person name="Otillar R."/>
            <person name="Spatafora J.W."/>
            <person name="Yadav J.S."/>
            <person name="Aerts A."/>
            <person name="Benoit I."/>
            <person name="Boyd A."/>
            <person name="Carlson A."/>
            <person name="Copeland A."/>
            <person name="Coutinho P.M."/>
            <person name="de Vries R.P."/>
            <person name="Ferreira P."/>
            <person name="Findley K."/>
            <person name="Foster B."/>
            <person name="Gaskell J."/>
            <person name="Glotzer D."/>
            <person name="Gorecki P."/>
            <person name="Heitman J."/>
            <person name="Hesse C."/>
            <person name="Hori C."/>
            <person name="Igarashi K."/>
            <person name="Jurgens J.A."/>
            <person name="Kallen N."/>
            <person name="Kersten P."/>
            <person name="Kohler A."/>
            <person name="Kuees U."/>
            <person name="Kumar T.K.A."/>
            <person name="Kuo A."/>
            <person name="LaButti K."/>
            <person name="Larrondo L.F."/>
            <person name="Lindquist E."/>
            <person name="Ling A."/>
            <person name="Lombard V."/>
            <person name="Lucas S."/>
            <person name="Lundell T."/>
            <person name="Martin R."/>
            <person name="McLaughlin D.J."/>
            <person name="Morgenstern I."/>
            <person name="Morin E."/>
            <person name="Murat C."/>
            <person name="Nagy L.G."/>
            <person name="Nolan M."/>
            <person name="Ohm R.A."/>
            <person name="Patyshakuliyeva A."/>
            <person name="Rokas A."/>
            <person name="Ruiz-Duenas F.J."/>
            <person name="Sabat G."/>
            <person name="Salamov A."/>
            <person name="Samejima M."/>
            <person name="Schmutz J."/>
            <person name="Slot J.C."/>
            <person name="St John F."/>
            <person name="Stenlid J."/>
            <person name="Sun H."/>
            <person name="Sun S."/>
            <person name="Syed K."/>
            <person name="Tsang A."/>
            <person name="Wiebenga A."/>
            <person name="Young D."/>
            <person name="Pisabarro A."/>
            <person name="Eastwood D.C."/>
            <person name="Martin F."/>
            <person name="Cullen D."/>
            <person name="Grigoriev I.V."/>
            <person name="Hibbett D.S."/>
        </authorList>
    </citation>
    <scope>NUCLEOTIDE SEQUENCE [LARGE SCALE GENOMIC DNA]</scope>
    <source>
        <strain evidence="2 3">ATCC 11539</strain>
    </source>
</reference>
<evidence type="ECO:0000313" key="3">
    <source>
        <dbReference type="Proteomes" id="UP000030669"/>
    </source>
</evidence>
<dbReference type="GO" id="GO:0004672">
    <property type="term" value="F:protein kinase activity"/>
    <property type="evidence" value="ECO:0007669"/>
    <property type="project" value="InterPro"/>
</dbReference>
<keyword evidence="3" id="KW-1185">Reference proteome</keyword>
<sequence length="373" mass="43256">MSSQPDAQGPPPHKPGELAFYELFWRDHQQWLQSRGYMLRSRYMPGWVPSWKGTKRHWSECEDGQSFPHRLIVDAIRVSDGALVALKRVPRANSPNEGAIGLLFSSDPLKSDPQNHCVPIYEVLEVPDDADSEVIVMPFLRLWYNPPFDTFGEVVSFLQQTIEGLHFMHKHLVAHRDCTLRNIMMDPSALYPESFHPVSTSQKRNLKGHAKHYTRTQRPVKYYLIDFGLSRRYKPEDMPPMEEVVIGGDRTVPEFQDVYTRAVSSKRCDPFPTDIYTLGNVMKSWLIEKNAGFEFLQPLVSDMVQEEPAKRPKMEEVLTRFEDIRKSLSTRKLRSRVVPRDENLVEGLFRAIGHWSRRVIYIIRRTPAVPMPP</sequence>
<dbReference type="PROSITE" id="PS50011">
    <property type="entry name" value="PROTEIN_KINASE_DOM"/>
    <property type="match status" value="1"/>
</dbReference>
<dbReference type="SUPFAM" id="SSF56112">
    <property type="entry name" value="Protein kinase-like (PK-like)"/>
    <property type="match status" value="1"/>
</dbReference>
<dbReference type="OMA" id="CSEDYTP"/>
<dbReference type="GeneID" id="19303776"/>
<accession>S7QB08</accession>
<dbReference type="eggNOG" id="ENOG502SIC4">
    <property type="taxonomic scope" value="Eukaryota"/>
</dbReference>
<evidence type="ECO:0000313" key="2">
    <source>
        <dbReference type="EMBL" id="EPQ57111.1"/>
    </source>
</evidence>
<feature type="domain" description="Protein kinase" evidence="1">
    <location>
        <begin position="37"/>
        <end position="373"/>
    </location>
</feature>
<dbReference type="OrthoDB" id="5987198at2759"/>
<dbReference type="SMART" id="SM00220">
    <property type="entry name" value="S_TKc"/>
    <property type="match status" value="1"/>
</dbReference>